<dbReference type="Pfam" id="PF13439">
    <property type="entry name" value="Glyco_transf_4"/>
    <property type="match status" value="1"/>
</dbReference>
<dbReference type="AlphaFoldDB" id="A0A1G2U2A5"/>
<dbReference type="Pfam" id="PF00534">
    <property type="entry name" value="Glycos_transf_1"/>
    <property type="match status" value="1"/>
</dbReference>
<dbReference type="InterPro" id="IPR001296">
    <property type="entry name" value="Glyco_trans_1"/>
</dbReference>
<organism evidence="3 4">
    <name type="scientific">Candidatus Zambryskibacteria bacterium RIFCSPLOWO2_01_FULL_43_17</name>
    <dbReference type="NCBI Taxonomy" id="1802760"/>
    <lineage>
        <taxon>Bacteria</taxon>
        <taxon>Candidatus Zambryskiibacteriota</taxon>
    </lineage>
</organism>
<name>A0A1G2U2A5_9BACT</name>
<evidence type="ECO:0000313" key="3">
    <source>
        <dbReference type="EMBL" id="OHB03559.1"/>
    </source>
</evidence>
<evidence type="ECO:0008006" key="5">
    <source>
        <dbReference type="Google" id="ProtNLM"/>
    </source>
</evidence>
<sequence length="379" mass="42652">MLRIISIGNDRNIFNPQSGVAQRMVEYGTIFGELHVVVLALANLGFHPLKLSNNVFVYPTNSASKLKYIFDAIKIGKELAQSIYFGQTVISTQDPYDTGPVGIALKRKFKLPLQIQIHTDIFSKQFYDGSILNWLRFQVSKWTLRRADGIRVVRKKIAQDLIDNFKIDSKKVTVLPVFVDIKKIHDSPISVDLRMRYRKWNEIVLVASRLSTEKRIDVALMAFAQTLKKFPKAGMVIVGHGGEESRLMQKVQRLKLSENVVFEPWQQDLSSYYKTATLFLNTSDFEGFGMTLIEAAASGCTIVTTKVGVAEDMLQDGRSALICPIGDERCLATKLEILFENPAIAKSLSSEALKAIEVLNFSKEEYLNRYLSAVTAISK</sequence>
<gene>
    <name evidence="3" type="ORF">A2920_02760</name>
</gene>
<dbReference type="Proteomes" id="UP000179283">
    <property type="component" value="Unassembled WGS sequence"/>
</dbReference>
<evidence type="ECO:0000259" key="2">
    <source>
        <dbReference type="Pfam" id="PF13439"/>
    </source>
</evidence>
<reference evidence="3 4" key="1">
    <citation type="journal article" date="2016" name="Nat. Commun.">
        <title>Thousands of microbial genomes shed light on interconnected biogeochemical processes in an aquifer system.</title>
        <authorList>
            <person name="Anantharaman K."/>
            <person name="Brown C.T."/>
            <person name="Hug L.A."/>
            <person name="Sharon I."/>
            <person name="Castelle C.J."/>
            <person name="Probst A.J."/>
            <person name="Thomas B.C."/>
            <person name="Singh A."/>
            <person name="Wilkins M.J."/>
            <person name="Karaoz U."/>
            <person name="Brodie E.L."/>
            <person name="Williams K.H."/>
            <person name="Hubbard S.S."/>
            <person name="Banfield J.F."/>
        </authorList>
    </citation>
    <scope>NUCLEOTIDE SEQUENCE [LARGE SCALE GENOMIC DNA]</scope>
</reference>
<dbReference type="PANTHER" id="PTHR12526">
    <property type="entry name" value="GLYCOSYLTRANSFERASE"/>
    <property type="match status" value="1"/>
</dbReference>
<accession>A0A1G2U2A5</accession>
<feature type="domain" description="Glycosyl transferase family 1" evidence="1">
    <location>
        <begin position="202"/>
        <end position="352"/>
    </location>
</feature>
<dbReference type="GO" id="GO:0016757">
    <property type="term" value="F:glycosyltransferase activity"/>
    <property type="evidence" value="ECO:0007669"/>
    <property type="project" value="InterPro"/>
</dbReference>
<feature type="domain" description="Glycosyltransferase subfamily 4-like N-terminal" evidence="2">
    <location>
        <begin position="57"/>
        <end position="182"/>
    </location>
</feature>
<dbReference type="InterPro" id="IPR028098">
    <property type="entry name" value="Glyco_trans_4-like_N"/>
</dbReference>
<proteinExistence type="predicted"/>
<evidence type="ECO:0000313" key="4">
    <source>
        <dbReference type="Proteomes" id="UP000179283"/>
    </source>
</evidence>
<dbReference type="EMBL" id="MHWD01000018">
    <property type="protein sequence ID" value="OHB03559.1"/>
    <property type="molecule type" value="Genomic_DNA"/>
</dbReference>
<protein>
    <recommendedName>
        <fullName evidence="5">Glycosyl transferase family 1 domain-containing protein</fullName>
    </recommendedName>
</protein>
<dbReference type="Gene3D" id="3.40.50.2000">
    <property type="entry name" value="Glycogen Phosphorylase B"/>
    <property type="match status" value="2"/>
</dbReference>
<comment type="caution">
    <text evidence="3">The sequence shown here is derived from an EMBL/GenBank/DDBJ whole genome shotgun (WGS) entry which is preliminary data.</text>
</comment>
<dbReference type="SUPFAM" id="SSF53756">
    <property type="entry name" value="UDP-Glycosyltransferase/glycogen phosphorylase"/>
    <property type="match status" value="1"/>
</dbReference>
<evidence type="ECO:0000259" key="1">
    <source>
        <dbReference type="Pfam" id="PF00534"/>
    </source>
</evidence>